<dbReference type="PANTHER" id="PTHR48098">
    <property type="entry name" value="ENTEROCHELIN ESTERASE-RELATED"/>
    <property type="match status" value="1"/>
</dbReference>
<feature type="transmembrane region" description="Helical" evidence="1">
    <location>
        <begin position="132"/>
        <end position="149"/>
    </location>
</feature>
<name>A0ABX0Y4S8_9ACTN</name>
<dbReference type="Gene3D" id="3.40.50.1820">
    <property type="entry name" value="alpha/beta hydrolase"/>
    <property type="match status" value="1"/>
</dbReference>
<keyword evidence="1" id="KW-0472">Membrane</keyword>
<dbReference type="Pfam" id="PF00756">
    <property type="entry name" value="Esterase"/>
    <property type="match status" value="1"/>
</dbReference>
<feature type="transmembrane region" description="Helical" evidence="1">
    <location>
        <begin position="40"/>
        <end position="57"/>
    </location>
</feature>
<dbReference type="InterPro" id="IPR029058">
    <property type="entry name" value="AB_hydrolase_fold"/>
</dbReference>
<dbReference type="RefSeq" id="WP_167927462.1">
    <property type="nucleotide sequence ID" value="NZ_JAATVY010000019.1"/>
</dbReference>
<proteinExistence type="predicted"/>
<gene>
    <name evidence="2" type="ORF">HC031_23005</name>
</gene>
<keyword evidence="3" id="KW-1185">Reference proteome</keyword>
<evidence type="ECO:0000313" key="3">
    <source>
        <dbReference type="Proteomes" id="UP000722989"/>
    </source>
</evidence>
<dbReference type="PANTHER" id="PTHR48098:SF1">
    <property type="entry name" value="DIACYLGLYCEROL ACYLTRANSFERASE_MYCOLYLTRANSFERASE AG85A"/>
    <property type="match status" value="1"/>
</dbReference>
<evidence type="ECO:0000256" key="1">
    <source>
        <dbReference type="SAM" id="Phobius"/>
    </source>
</evidence>
<reference evidence="2 3" key="1">
    <citation type="submission" date="2020-03" db="EMBL/GenBank/DDBJ databases">
        <title>WGS of the type strain of Planosporangium spp.</title>
        <authorList>
            <person name="Thawai C."/>
        </authorList>
    </citation>
    <scope>NUCLEOTIDE SEQUENCE [LARGE SCALE GENOMIC DNA]</scope>
    <source>
        <strain evidence="2 3">TBRC 5610</strain>
    </source>
</reference>
<dbReference type="EMBL" id="JAATVY010000019">
    <property type="protein sequence ID" value="NJC72565.1"/>
    <property type="molecule type" value="Genomic_DNA"/>
</dbReference>
<sequence>MPAVTALMIGLSVITVAAILTVRAARAGRFDGIPLLGPALAPTLEVLAALALIGSWVSRRGASRPRRWLTVRLPVVMLAAAVLTGAAAAILRLTGTVVEPYPPSFALWVFLALAALIGLPAIATAPGALRRAAAAAAVPLTLSGALLLINNEYGVWPTVGDLLGHTRLIDGRFLEGHIRGGRAPFRGALGDSRPLPPRGFLARNKGMLVALDPPATRSHFAHRPGSVYLPPAYFTSARTKLPVIVMLSGAPGSPMQWPTSGRAMATADAYAATHHGRAPILLFVDQNGSATGDTECVDGPRGKAETYLTTDVPAFVTRTLRVPQFPGRWGIAGFSAGGTCALDLALGHPDVFRHFVDLAGDQWPNLGNREHTRLALFGGSKAAMEDHDPVRLLRSRHYAGMTGWFAAGINDPDKLAVARKLAAAAAKGGLKVHQFTGIGGHNWQFASDAFARVLPGLSADAGLR</sequence>
<dbReference type="InterPro" id="IPR050583">
    <property type="entry name" value="Mycobacterial_A85_antigen"/>
</dbReference>
<comment type="caution">
    <text evidence="2">The sequence shown here is derived from an EMBL/GenBank/DDBJ whole genome shotgun (WGS) entry which is preliminary data.</text>
</comment>
<dbReference type="SUPFAM" id="SSF53474">
    <property type="entry name" value="alpha/beta-Hydrolases"/>
    <property type="match status" value="1"/>
</dbReference>
<keyword evidence="1" id="KW-1133">Transmembrane helix</keyword>
<evidence type="ECO:0000313" key="2">
    <source>
        <dbReference type="EMBL" id="NJC72565.1"/>
    </source>
</evidence>
<organism evidence="2 3">
    <name type="scientific">Planosporangium thailandense</name>
    <dbReference type="NCBI Taxonomy" id="765197"/>
    <lineage>
        <taxon>Bacteria</taxon>
        <taxon>Bacillati</taxon>
        <taxon>Actinomycetota</taxon>
        <taxon>Actinomycetes</taxon>
        <taxon>Micromonosporales</taxon>
        <taxon>Micromonosporaceae</taxon>
        <taxon>Planosporangium</taxon>
    </lineage>
</organism>
<evidence type="ECO:0008006" key="4">
    <source>
        <dbReference type="Google" id="ProtNLM"/>
    </source>
</evidence>
<feature type="transmembrane region" description="Helical" evidence="1">
    <location>
        <begin position="105"/>
        <end position="125"/>
    </location>
</feature>
<accession>A0ABX0Y4S8</accession>
<protein>
    <recommendedName>
        <fullName evidence="4">Esterase</fullName>
    </recommendedName>
</protein>
<feature type="transmembrane region" description="Helical" evidence="1">
    <location>
        <begin position="69"/>
        <end position="93"/>
    </location>
</feature>
<keyword evidence="1" id="KW-0812">Transmembrane</keyword>
<dbReference type="Proteomes" id="UP000722989">
    <property type="component" value="Unassembled WGS sequence"/>
</dbReference>
<dbReference type="InterPro" id="IPR000801">
    <property type="entry name" value="Esterase-like"/>
</dbReference>